<evidence type="ECO:0000256" key="4">
    <source>
        <dbReference type="ARBA" id="ARBA00022722"/>
    </source>
</evidence>
<dbReference type="FunFam" id="3.10.20.370:FF:000001">
    <property type="entry name" value="Retrovirus-related Pol polyprotein from transposon 17.6-like protein"/>
    <property type="match status" value="1"/>
</dbReference>
<gene>
    <name evidence="10" type="ORF">AAG570_001155</name>
</gene>
<dbReference type="Pfam" id="PF17921">
    <property type="entry name" value="Integrase_H2C2"/>
    <property type="match status" value="1"/>
</dbReference>
<dbReference type="EC" id="2.7.7.49" evidence="1"/>
<dbReference type="Gene3D" id="3.30.70.270">
    <property type="match status" value="1"/>
</dbReference>
<dbReference type="FunFam" id="3.30.70.270:FF:000020">
    <property type="entry name" value="Transposon Tf2-6 polyprotein-like Protein"/>
    <property type="match status" value="1"/>
</dbReference>
<feature type="region of interest" description="Disordered" evidence="8">
    <location>
        <begin position="263"/>
        <end position="286"/>
    </location>
</feature>
<dbReference type="InterPro" id="IPR001584">
    <property type="entry name" value="Integrase_cat-core"/>
</dbReference>
<evidence type="ECO:0000256" key="8">
    <source>
        <dbReference type="SAM" id="MobiDB-lite"/>
    </source>
</evidence>
<sequence>MKIQLDKCEFLRKQVNYLGHRVTADGIKPNTDKIKAITEYTIPKTPKQLKGFLGLLGYYRKFIPNFAAIVKPLTTRLKKDHTINISDKDYVECFHKCKQLLTNEPLLQYPDFDKPFILTTDASEFAIGAVLSQGTIGSDRPIAFASRTLNEHERNYSTIEKELLAIIYGTKYFRPYLFGRHFIIVTDHKPLQWLFSLKEPNSKLIRWRLSLEEYDYEIRYKPGKQNSNADALSRAPNLNVNTDDLTEEHKAFLDRLLDDFTQRNDDNHPDTSTAELEDSPDGTTTVSACQITKSDDPLNFGKNQIYFISVKTKPQPVELVRLFGSSKEDIEDENDQTNVIKDYHEGKTNHRGMTETLAKLSKIYYWPNQQKSVQNYINTCDICKQVKYDRKPLKLKFNITPTPSKPFEIIHMDVLKYEHAKLLTVVDAFTKYAQAYVLKSSQAIDISENLLHYFSHHGTPDLIIADNGPEFDNGLINEFLTLHKIKIHFCSPHHPASNGIIERFHSTFLDHLNLLNNRQEFKRDSFTLKVQFALIAYNNSTHSITGKTPFEILSGNENQPIDINLESRIVNNYIQNHKDKINVLYEMINKKLLEHKTKTISKLNEKRETIPQLPKTVYVKSNFRSKSRNRYQKEEVLDVDPEKKTLKPKINAHKTGRKFNKLHIENVKRPNKTTPVAGPSSSSEQ</sequence>
<evidence type="ECO:0000256" key="7">
    <source>
        <dbReference type="ARBA" id="ARBA00022918"/>
    </source>
</evidence>
<feature type="domain" description="Integrase catalytic" evidence="9">
    <location>
        <begin position="402"/>
        <end position="557"/>
    </location>
</feature>
<evidence type="ECO:0000313" key="10">
    <source>
        <dbReference type="EMBL" id="KAL1124529.1"/>
    </source>
</evidence>
<dbReference type="PROSITE" id="PS50994">
    <property type="entry name" value="INTEGRASE"/>
    <property type="match status" value="1"/>
</dbReference>
<dbReference type="InterPro" id="IPR036397">
    <property type="entry name" value="RNaseH_sf"/>
</dbReference>
<reference evidence="10 11" key="1">
    <citation type="submission" date="2024-07" db="EMBL/GenBank/DDBJ databases">
        <title>Chromosome-level genome assembly of the water stick insect Ranatra chinensis (Heteroptera: Nepidae).</title>
        <authorList>
            <person name="Liu X."/>
        </authorList>
    </citation>
    <scope>NUCLEOTIDE SEQUENCE [LARGE SCALE GENOMIC DNA]</scope>
    <source>
        <strain evidence="10">Cailab_2021Rc</strain>
        <tissue evidence="10">Muscle</tissue>
    </source>
</reference>
<evidence type="ECO:0000256" key="6">
    <source>
        <dbReference type="ARBA" id="ARBA00022801"/>
    </source>
</evidence>
<keyword evidence="11" id="KW-1185">Reference proteome</keyword>
<evidence type="ECO:0000256" key="3">
    <source>
        <dbReference type="ARBA" id="ARBA00022695"/>
    </source>
</evidence>
<keyword evidence="7" id="KW-0695">RNA-directed DNA polymerase</keyword>
<dbReference type="InterPro" id="IPR041373">
    <property type="entry name" value="RT_RNaseH"/>
</dbReference>
<dbReference type="EMBL" id="JBFDAA010000010">
    <property type="protein sequence ID" value="KAL1124529.1"/>
    <property type="molecule type" value="Genomic_DNA"/>
</dbReference>
<keyword evidence="4" id="KW-0540">Nuclease</keyword>
<dbReference type="InterPro" id="IPR041588">
    <property type="entry name" value="Integrase_H2C2"/>
</dbReference>
<dbReference type="GO" id="GO:0004519">
    <property type="term" value="F:endonuclease activity"/>
    <property type="evidence" value="ECO:0007669"/>
    <property type="project" value="UniProtKB-KW"/>
</dbReference>
<dbReference type="CDD" id="cd09274">
    <property type="entry name" value="RNase_HI_RT_Ty3"/>
    <property type="match status" value="1"/>
</dbReference>
<dbReference type="PANTHER" id="PTHR37984:SF5">
    <property type="entry name" value="PROTEIN NYNRIN-LIKE"/>
    <property type="match status" value="1"/>
</dbReference>
<proteinExistence type="predicted"/>
<comment type="caution">
    <text evidence="10">The sequence shown here is derived from an EMBL/GenBank/DDBJ whole genome shotgun (WGS) entry which is preliminary data.</text>
</comment>
<dbReference type="AlphaFoldDB" id="A0ABD0YZ69"/>
<dbReference type="GO" id="GO:0003964">
    <property type="term" value="F:RNA-directed DNA polymerase activity"/>
    <property type="evidence" value="ECO:0007669"/>
    <property type="project" value="UniProtKB-KW"/>
</dbReference>
<dbReference type="Gene3D" id="3.10.20.370">
    <property type="match status" value="1"/>
</dbReference>
<dbReference type="InterPro" id="IPR050951">
    <property type="entry name" value="Retrovirus_Pol_polyprotein"/>
</dbReference>
<feature type="compositionally biased region" description="Basic residues" evidence="8">
    <location>
        <begin position="646"/>
        <end position="661"/>
    </location>
</feature>
<keyword evidence="5" id="KW-0255">Endonuclease</keyword>
<keyword evidence="6" id="KW-0378">Hydrolase</keyword>
<evidence type="ECO:0000313" key="11">
    <source>
        <dbReference type="Proteomes" id="UP001558652"/>
    </source>
</evidence>
<protein>
    <recommendedName>
        <fullName evidence="1">RNA-directed DNA polymerase</fullName>
        <ecNumber evidence="1">2.7.7.49</ecNumber>
    </recommendedName>
</protein>
<dbReference type="Pfam" id="PF00665">
    <property type="entry name" value="rve"/>
    <property type="match status" value="1"/>
</dbReference>
<name>A0ABD0YZ69_9HEMI</name>
<dbReference type="SUPFAM" id="SSF56672">
    <property type="entry name" value="DNA/RNA polymerases"/>
    <property type="match status" value="1"/>
</dbReference>
<dbReference type="Pfam" id="PF17917">
    <property type="entry name" value="RT_RNaseH"/>
    <property type="match status" value="1"/>
</dbReference>
<dbReference type="SUPFAM" id="SSF53098">
    <property type="entry name" value="Ribonuclease H-like"/>
    <property type="match status" value="1"/>
</dbReference>
<evidence type="ECO:0000256" key="2">
    <source>
        <dbReference type="ARBA" id="ARBA00022679"/>
    </source>
</evidence>
<dbReference type="InterPro" id="IPR043128">
    <property type="entry name" value="Rev_trsase/Diguanyl_cyclase"/>
</dbReference>
<dbReference type="InterPro" id="IPR043502">
    <property type="entry name" value="DNA/RNA_pol_sf"/>
</dbReference>
<accession>A0ABD0YZ69</accession>
<dbReference type="PANTHER" id="PTHR37984">
    <property type="entry name" value="PROTEIN CBG26694"/>
    <property type="match status" value="1"/>
</dbReference>
<keyword evidence="2" id="KW-0808">Transferase</keyword>
<evidence type="ECO:0000259" key="9">
    <source>
        <dbReference type="PROSITE" id="PS50994"/>
    </source>
</evidence>
<dbReference type="Gene3D" id="3.30.420.10">
    <property type="entry name" value="Ribonuclease H-like superfamily/Ribonuclease H"/>
    <property type="match status" value="1"/>
</dbReference>
<evidence type="ECO:0000256" key="5">
    <source>
        <dbReference type="ARBA" id="ARBA00022759"/>
    </source>
</evidence>
<dbReference type="GO" id="GO:0016787">
    <property type="term" value="F:hydrolase activity"/>
    <property type="evidence" value="ECO:0007669"/>
    <property type="project" value="UniProtKB-KW"/>
</dbReference>
<evidence type="ECO:0000256" key="1">
    <source>
        <dbReference type="ARBA" id="ARBA00012493"/>
    </source>
</evidence>
<dbReference type="Gene3D" id="1.10.340.70">
    <property type="match status" value="1"/>
</dbReference>
<keyword evidence="3" id="KW-0548">Nucleotidyltransferase</keyword>
<dbReference type="InterPro" id="IPR012337">
    <property type="entry name" value="RNaseH-like_sf"/>
</dbReference>
<dbReference type="GO" id="GO:0042575">
    <property type="term" value="C:DNA polymerase complex"/>
    <property type="evidence" value="ECO:0007669"/>
    <property type="project" value="UniProtKB-ARBA"/>
</dbReference>
<organism evidence="10 11">
    <name type="scientific">Ranatra chinensis</name>
    <dbReference type="NCBI Taxonomy" id="642074"/>
    <lineage>
        <taxon>Eukaryota</taxon>
        <taxon>Metazoa</taxon>
        <taxon>Ecdysozoa</taxon>
        <taxon>Arthropoda</taxon>
        <taxon>Hexapoda</taxon>
        <taxon>Insecta</taxon>
        <taxon>Pterygota</taxon>
        <taxon>Neoptera</taxon>
        <taxon>Paraneoptera</taxon>
        <taxon>Hemiptera</taxon>
        <taxon>Heteroptera</taxon>
        <taxon>Panheteroptera</taxon>
        <taxon>Nepomorpha</taxon>
        <taxon>Nepidae</taxon>
        <taxon>Ranatrinae</taxon>
        <taxon>Ranatra</taxon>
    </lineage>
</organism>
<dbReference type="Proteomes" id="UP001558652">
    <property type="component" value="Unassembled WGS sequence"/>
</dbReference>
<feature type="region of interest" description="Disordered" evidence="8">
    <location>
        <begin position="645"/>
        <end position="685"/>
    </location>
</feature>